<keyword evidence="8" id="KW-0862">Zinc</keyword>
<keyword evidence="5 12" id="KW-0812">Transmembrane</keyword>
<feature type="domain" description="Peptidase M50" evidence="13">
    <location>
        <begin position="38"/>
        <end position="112"/>
    </location>
</feature>
<feature type="transmembrane region" description="Helical" evidence="12">
    <location>
        <begin position="92"/>
        <end position="114"/>
    </location>
</feature>
<dbReference type="InterPro" id="IPR046342">
    <property type="entry name" value="CBS_dom_sf"/>
</dbReference>
<dbReference type="PANTHER" id="PTHR39188">
    <property type="entry name" value="MEMBRANE-ASSOCIATED ZINC METALLOPROTEASE M50B"/>
    <property type="match status" value="1"/>
</dbReference>
<dbReference type="InterPro" id="IPR008915">
    <property type="entry name" value="Peptidase_M50"/>
</dbReference>
<dbReference type="AlphaFoldDB" id="A0A926HM45"/>
<evidence type="ECO:0000256" key="11">
    <source>
        <dbReference type="ARBA" id="ARBA00023136"/>
    </source>
</evidence>
<dbReference type="GO" id="GO:0006508">
    <property type="term" value="P:proteolysis"/>
    <property type="evidence" value="ECO:0007669"/>
    <property type="project" value="UniProtKB-KW"/>
</dbReference>
<evidence type="ECO:0000256" key="1">
    <source>
        <dbReference type="ARBA" id="ARBA00001947"/>
    </source>
</evidence>
<proteinExistence type="inferred from homology"/>
<feature type="transmembrane region" description="Helical" evidence="12">
    <location>
        <begin position="12"/>
        <end position="32"/>
    </location>
</feature>
<gene>
    <name evidence="14" type="ORF">H8699_06860</name>
</gene>
<keyword evidence="10" id="KW-0482">Metalloprotease</keyword>
<evidence type="ECO:0000256" key="2">
    <source>
        <dbReference type="ARBA" id="ARBA00004141"/>
    </source>
</evidence>
<name>A0A926HM45_9FIRM</name>
<keyword evidence="7" id="KW-0378">Hydrolase</keyword>
<evidence type="ECO:0000256" key="3">
    <source>
        <dbReference type="ARBA" id="ARBA00007931"/>
    </source>
</evidence>
<comment type="subcellular location">
    <subcellularLocation>
        <location evidence="2">Membrane</location>
        <topology evidence="2">Multi-pass membrane protein</topology>
    </subcellularLocation>
</comment>
<evidence type="ECO:0000313" key="15">
    <source>
        <dbReference type="Proteomes" id="UP000654279"/>
    </source>
</evidence>
<dbReference type="SUPFAM" id="SSF54631">
    <property type="entry name" value="CBS-domain pair"/>
    <property type="match status" value="1"/>
</dbReference>
<evidence type="ECO:0000256" key="8">
    <source>
        <dbReference type="ARBA" id="ARBA00022833"/>
    </source>
</evidence>
<comment type="similarity">
    <text evidence="3">Belongs to the peptidase M50B family.</text>
</comment>
<dbReference type="Pfam" id="PF02163">
    <property type="entry name" value="Peptidase_M50"/>
    <property type="match status" value="2"/>
</dbReference>
<comment type="caution">
    <text evidence="14">The sequence shown here is derived from an EMBL/GenBank/DDBJ whole genome shotgun (WGS) entry which is preliminary data.</text>
</comment>
<evidence type="ECO:0000256" key="9">
    <source>
        <dbReference type="ARBA" id="ARBA00022989"/>
    </source>
</evidence>
<keyword evidence="11 12" id="KW-0472">Membrane</keyword>
<evidence type="ECO:0000313" key="14">
    <source>
        <dbReference type="EMBL" id="MBC8529144.1"/>
    </source>
</evidence>
<evidence type="ECO:0000256" key="7">
    <source>
        <dbReference type="ARBA" id="ARBA00022801"/>
    </source>
</evidence>
<protein>
    <submittedName>
        <fullName evidence="14">M50 family metallopeptidase</fullName>
    </submittedName>
</protein>
<evidence type="ECO:0000256" key="5">
    <source>
        <dbReference type="ARBA" id="ARBA00022692"/>
    </source>
</evidence>
<comment type="cofactor">
    <cofactor evidence="1">
        <name>Zn(2+)</name>
        <dbReference type="ChEBI" id="CHEBI:29105"/>
    </cofactor>
</comment>
<sequence length="302" mass="32649">MLKRGKIRLGRIGNIDLLISPFFILWLIPTVLLGQGGFVLALFTMLTLHELSHVAVALAFHCRVAEIELMPMGGVARLEANLPVRPQAEATIALAGPVCSLALAFSCVALFYGLKNYGPQLQFLANVNLSIAFINLIPAMPLDGGRAMRALLARALGLKKATHLVVSLGKVLSLGLGAMGIVLLQGGQAAGLSYLLAAPYIFLCALAEGKATPYLWMRDMNYKELALQQQGFLPVQTIAVRGDTPLQDVLNRMAPSRYYQILILDRQNAARGVLGEREIGLALSEGMGHIAVARIYQMYAKN</sequence>
<evidence type="ECO:0000256" key="6">
    <source>
        <dbReference type="ARBA" id="ARBA00022723"/>
    </source>
</evidence>
<evidence type="ECO:0000259" key="13">
    <source>
        <dbReference type="Pfam" id="PF02163"/>
    </source>
</evidence>
<dbReference type="GO" id="GO:0046872">
    <property type="term" value="F:metal ion binding"/>
    <property type="evidence" value="ECO:0007669"/>
    <property type="project" value="UniProtKB-KW"/>
</dbReference>
<keyword evidence="4" id="KW-0645">Protease</keyword>
<feature type="domain" description="Peptidase M50" evidence="13">
    <location>
        <begin position="121"/>
        <end position="174"/>
    </location>
</feature>
<dbReference type="CDD" id="cd06161">
    <property type="entry name" value="S2P-M50_SpoIVFB"/>
    <property type="match status" value="1"/>
</dbReference>
<dbReference type="GO" id="GO:0008237">
    <property type="term" value="F:metallopeptidase activity"/>
    <property type="evidence" value="ECO:0007669"/>
    <property type="project" value="UniProtKB-KW"/>
</dbReference>
<dbReference type="Proteomes" id="UP000654279">
    <property type="component" value="Unassembled WGS sequence"/>
</dbReference>
<evidence type="ECO:0000256" key="4">
    <source>
        <dbReference type="ARBA" id="ARBA00022670"/>
    </source>
</evidence>
<dbReference type="PANTHER" id="PTHR39188:SF3">
    <property type="entry name" value="STAGE IV SPORULATION PROTEIN FB"/>
    <property type="match status" value="1"/>
</dbReference>
<keyword evidence="9 12" id="KW-1133">Transmembrane helix</keyword>
<keyword evidence="15" id="KW-1185">Reference proteome</keyword>
<feature type="transmembrane region" description="Helical" evidence="12">
    <location>
        <begin position="161"/>
        <end position="183"/>
    </location>
</feature>
<organism evidence="14 15">
    <name type="scientific">Luoshenia tenuis</name>
    <dbReference type="NCBI Taxonomy" id="2763654"/>
    <lineage>
        <taxon>Bacteria</taxon>
        <taxon>Bacillati</taxon>
        <taxon>Bacillota</taxon>
        <taxon>Clostridia</taxon>
        <taxon>Christensenellales</taxon>
        <taxon>Christensenellaceae</taxon>
        <taxon>Luoshenia</taxon>
    </lineage>
</organism>
<keyword evidence="6" id="KW-0479">Metal-binding</keyword>
<evidence type="ECO:0000256" key="10">
    <source>
        <dbReference type="ARBA" id="ARBA00023049"/>
    </source>
</evidence>
<evidence type="ECO:0000256" key="12">
    <source>
        <dbReference type="SAM" id="Phobius"/>
    </source>
</evidence>
<dbReference type="GO" id="GO:0016020">
    <property type="term" value="C:membrane"/>
    <property type="evidence" value="ECO:0007669"/>
    <property type="project" value="UniProtKB-SubCell"/>
</dbReference>
<dbReference type="RefSeq" id="WP_249285028.1">
    <property type="nucleotide sequence ID" value="NZ_JACRSO010000002.1"/>
</dbReference>
<reference evidence="14" key="1">
    <citation type="submission" date="2020-08" db="EMBL/GenBank/DDBJ databases">
        <title>Genome public.</title>
        <authorList>
            <person name="Liu C."/>
            <person name="Sun Q."/>
        </authorList>
    </citation>
    <scope>NUCLEOTIDE SEQUENCE</scope>
    <source>
        <strain evidence="14">NSJ-44</strain>
    </source>
</reference>
<feature type="transmembrane region" description="Helical" evidence="12">
    <location>
        <begin position="189"/>
        <end position="207"/>
    </location>
</feature>
<dbReference type="EMBL" id="JACRSO010000002">
    <property type="protein sequence ID" value="MBC8529144.1"/>
    <property type="molecule type" value="Genomic_DNA"/>
</dbReference>
<accession>A0A926HM45</accession>
<feature type="transmembrane region" description="Helical" evidence="12">
    <location>
        <begin position="120"/>
        <end position="140"/>
    </location>
</feature>